<protein>
    <recommendedName>
        <fullName evidence="3">Reverse transcriptase</fullName>
    </recommendedName>
</protein>
<keyword evidence="2" id="KW-1185">Reference proteome</keyword>
<comment type="caution">
    <text evidence="1">The sequence shown here is derived from an EMBL/GenBank/DDBJ whole genome shotgun (WGS) entry which is preliminary data.</text>
</comment>
<evidence type="ECO:0008006" key="3">
    <source>
        <dbReference type="Google" id="ProtNLM"/>
    </source>
</evidence>
<reference evidence="1 2" key="1">
    <citation type="submission" date="2024-05" db="EMBL/GenBank/DDBJ databases">
        <title>Genetic variation in Jamaican populations of the coffee berry borer (Hypothenemus hampei).</title>
        <authorList>
            <person name="Errbii M."/>
            <person name="Myrie A."/>
        </authorList>
    </citation>
    <scope>NUCLEOTIDE SEQUENCE [LARGE SCALE GENOMIC DNA]</scope>
    <source>
        <strain evidence="1">JA-Hopewell-2020-01-JO</strain>
        <tissue evidence="1">Whole body</tissue>
    </source>
</reference>
<name>A0ABD1F362_HYPHA</name>
<dbReference type="EMBL" id="JBDJPC010000003">
    <property type="protein sequence ID" value="KAL1509693.1"/>
    <property type="molecule type" value="Genomic_DNA"/>
</dbReference>
<organism evidence="1 2">
    <name type="scientific">Hypothenemus hampei</name>
    <name type="common">Coffee berry borer</name>
    <dbReference type="NCBI Taxonomy" id="57062"/>
    <lineage>
        <taxon>Eukaryota</taxon>
        <taxon>Metazoa</taxon>
        <taxon>Ecdysozoa</taxon>
        <taxon>Arthropoda</taxon>
        <taxon>Hexapoda</taxon>
        <taxon>Insecta</taxon>
        <taxon>Pterygota</taxon>
        <taxon>Neoptera</taxon>
        <taxon>Endopterygota</taxon>
        <taxon>Coleoptera</taxon>
        <taxon>Polyphaga</taxon>
        <taxon>Cucujiformia</taxon>
        <taxon>Curculionidae</taxon>
        <taxon>Scolytinae</taxon>
        <taxon>Hypothenemus</taxon>
    </lineage>
</organism>
<dbReference type="AlphaFoldDB" id="A0ABD1F362"/>
<evidence type="ECO:0000313" key="2">
    <source>
        <dbReference type="Proteomes" id="UP001566132"/>
    </source>
</evidence>
<accession>A0ABD1F362</accession>
<gene>
    <name evidence="1" type="ORF">ABEB36_004395</name>
</gene>
<evidence type="ECO:0000313" key="1">
    <source>
        <dbReference type="EMBL" id="KAL1509693.1"/>
    </source>
</evidence>
<dbReference type="Proteomes" id="UP001566132">
    <property type="component" value="Unassembled WGS sequence"/>
</dbReference>
<sequence>MTQALSGHRSFAIFTHWLQKTTNECIYCGDIDTPEHTLFKCTSAEEDQREAELLIDEQLTKDNPVEVMMRSPEAWSIISRIIIQSEALSDARNDLKKRDKYLPHLATL</sequence>
<proteinExistence type="predicted"/>